<dbReference type="Proteomes" id="UP000608420">
    <property type="component" value="Unassembled WGS sequence"/>
</dbReference>
<dbReference type="EMBL" id="BMIW01000008">
    <property type="protein sequence ID" value="GGF95284.1"/>
    <property type="molecule type" value="Genomic_DNA"/>
</dbReference>
<evidence type="ECO:0000256" key="1">
    <source>
        <dbReference type="SAM" id="Phobius"/>
    </source>
</evidence>
<name>A0ABQ1VSK0_9BACL</name>
<keyword evidence="3" id="KW-1185">Reference proteome</keyword>
<keyword evidence="1" id="KW-0812">Transmembrane</keyword>
<organism evidence="2 3">
    <name type="scientific">Paenibacillus aceti</name>
    <dbReference type="NCBI Taxonomy" id="1820010"/>
    <lineage>
        <taxon>Bacteria</taxon>
        <taxon>Bacillati</taxon>
        <taxon>Bacillota</taxon>
        <taxon>Bacilli</taxon>
        <taxon>Bacillales</taxon>
        <taxon>Paenibacillaceae</taxon>
        <taxon>Paenibacillus</taxon>
    </lineage>
</organism>
<proteinExistence type="predicted"/>
<keyword evidence="1" id="KW-1133">Transmembrane helix</keyword>
<sequence length="82" mass="9189">MVQYRDFCVKYTDEFQTGYLLFKVILGSFAAFVLPVGVFLLSRDPGGRCLRLCPAVLPDHGAGHFCSYVQDYVLVLDTQGYS</sequence>
<keyword evidence="1" id="KW-0472">Membrane</keyword>
<comment type="caution">
    <text evidence="2">The sequence shown here is derived from an EMBL/GenBank/DDBJ whole genome shotgun (WGS) entry which is preliminary data.</text>
</comment>
<evidence type="ECO:0000313" key="2">
    <source>
        <dbReference type="EMBL" id="GGF95284.1"/>
    </source>
</evidence>
<gene>
    <name evidence="2" type="ORF">GCM10010913_16100</name>
</gene>
<feature type="transmembrane region" description="Helical" evidence="1">
    <location>
        <begin position="20"/>
        <end position="41"/>
    </location>
</feature>
<accession>A0ABQ1VSK0</accession>
<reference evidence="3" key="1">
    <citation type="journal article" date="2019" name="Int. J. Syst. Evol. Microbiol.">
        <title>The Global Catalogue of Microorganisms (GCM) 10K type strain sequencing project: providing services to taxonomists for standard genome sequencing and annotation.</title>
        <authorList>
            <consortium name="The Broad Institute Genomics Platform"/>
            <consortium name="The Broad Institute Genome Sequencing Center for Infectious Disease"/>
            <person name="Wu L."/>
            <person name="Ma J."/>
        </authorList>
    </citation>
    <scope>NUCLEOTIDE SEQUENCE [LARGE SCALE GENOMIC DNA]</scope>
    <source>
        <strain evidence="3">CGMCC 1.15420</strain>
    </source>
</reference>
<evidence type="ECO:0000313" key="3">
    <source>
        <dbReference type="Proteomes" id="UP000608420"/>
    </source>
</evidence>
<protein>
    <submittedName>
        <fullName evidence="2">Uncharacterized protein</fullName>
    </submittedName>
</protein>